<gene>
    <name evidence="3" type="ORF">M5X12_30535</name>
</gene>
<sequence>MKNVVREKKIFCGNEYMEVDIYNHTILGPRKKGRAKKKKESLPKQRNLNDKNAKRYLVQSVKTNFGEEDQHVVLTYAIEPETLEEAEREVRNYLRRVNHKRKQEGLPPLKYILITEGGDGEGEKKKRIHHHIIMNGGLDRDVVKNLWRRSKKKGQKEGDWIGFAYVDNLKPNDNGLEPLSRYLMKNPKGKKRWSCSQNLEKPRSRPNDHKYSRRQVERIVRDELDNQLYWKKIYPEWDVTETKAVYTDMNGWAIYLKLRKARE</sequence>
<proteinExistence type="predicted"/>
<dbReference type="RefSeq" id="WP_268598978.1">
    <property type="nucleotide sequence ID" value="NZ_JAMDNP010000126.1"/>
</dbReference>
<dbReference type="Pfam" id="PF23343">
    <property type="entry name" value="REP_ORF2-G2P"/>
    <property type="match status" value="1"/>
</dbReference>
<feature type="region of interest" description="Disordered" evidence="1">
    <location>
        <begin position="30"/>
        <end position="51"/>
    </location>
</feature>
<evidence type="ECO:0000259" key="2">
    <source>
        <dbReference type="Pfam" id="PF23343"/>
    </source>
</evidence>
<evidence type="ECO:0000313" key="3">
    <source>
        <dbReference type="EMBL" id="MCY9764834.1"/>
    </source>
</evidence>
<dbReference type="EMBL" id="JAMDNP010000126">
    <property type="protein sequence ID" value="MCY9764834.1"/>
    <property type="molecule type" value="Genomic_DNA"/>
</dbReference>
<name>A0ABT4H7G5_PAEAL</name>
<organism evidence="3 4">
    <name type="scientific">Paenibacillus alvei</name>
    <name type="common">Bacillus alvei</name>
    <dbReference type="NCBI Taxonomy" id="44250"/>
    <lineage>
        <taxon>Bacteria</taxon>
        <taxon>Bacillati</taxon>
        <taxon>Bacillota</taxon>
        <taxon>Bacilli</taxon>
        <taxon>Bacillales</taxon>
        <taxon>Paenibacillaceae</taxon>
        <taxon>Paenibacillus</taxon>
    </lineage>
</organism>
<dbReference type="Proteomes" id="UP001527181">
    <property type="component" value="Unassembled WGS sequence"/>
</dbReference>
<keyword evidence="4" id="KW-1185">Reference proteome</keyword>
<dbReference type="InterPro" id="IPR056906">
    <property type="entry name" value="ORF2/G2P_dom"/>
</dbReference>
<comment type="caution">
    <text evidence="3">The sequence shown here is derived from an EMBL/GenBank/DDBJ whole genome shotgun (WGS) entry which is preliminary data.</text>
</comment>
<feature type="compositionally biased region" description="Basic and acidic residues" evidence="1">
    <location>
        <begin position="40"/>
        <end position="51"/>
    </location>
</feature>
<evidence type="ECO:0000313" key="4">
    <source>
        <dbReference type="Proteomes" id="UP001527181"/>
    </source>
</evidence>
<evidence type="ECO:0000256" key="1">
    <source>
        <dbReference type="SAM" id="MobiDB-lite"/>
    </source>
</evidence>
<feature type="domain" description="Replication-associated protein ORF2/G2P" evidence="2">
    <location>
        <begin position="72"/>
        <end position="185"/>
    </location>
</feature>
<protein>
    <recommendedName>
        <fullName evidence="2">Replication-associated protein ORF2/G2P domain-containing protein</fullName>
    </recommendedName>
</protein>
<feature type="region of interest" description="Disordered" evidence="1">
    <location>
        <begin position="193"/>
        <end position="213"/>
    </location>
</feature>
<reference evidence="3 4" key="1">
    <citation type="submission" date="2022-05" db="EMBL/GenBank/DDBJ databases">
        <title>Genome Sequencing of Bee-Associated Microbes.</title>
        <authorList>
            <person name="Dunlap C."/>
        </authorList>
    </citation>
    <scope>NUCLEOTIDE SEQUENCE [LARGE SCALE GENOMIC DNA]</scope>
    <source>
        <strain evidence="3 4">NRRL B-04010</strain>
    </source>
</reference>
<feature type="compositionally biased region" description="Basic and acidic residues" evidence="1">
    <location>
        <begin position="200"/>
        <end position="213"/>
    </location>
</feature>
<accession>A0ABT4H7G5</accession>
<feature type="compositionally biased region" description="Basic residues" evidence="1">
    <location>
        <begin position="30"/>
        <end position="39"/>
    </location>
</feature>